<evidence type="ECO:0000313" key="3">
    <source>
        <dbReference type="Proteomes" id="UP001196413"/>
    </source>
</evidence>
<feature type="region of interest" description="Disordered" evidence="1">
    <location>
        <begin position="1"/>
        <end position="24"/>
    </location>
</feature>
<gene>
    <name evidence="2" type="ORF">KIN20_023587</name>
</gene>
<dbReference type="EMBL" id="JAHQIW010004784">
    <property type="protein sequence ID" value="KAJ1363673.1"/>
    <property type="molecule type" value="Genomic_DNA"/>
</dbReference>
<comment type="caution">
    <text evidence="2">The sequence shown here is derived from an EMBL/GenBank/DDBJ whole genome shotgun (WGS) entry which is preliminary data.</text>
</comment>
<organism evidence="2 3">
    <name type="scientific">Parelaphostrongylus tenuis</name>
    <name type="common">Meningeal worm</name>
    <dbReference type="NCBI Taxonomy" id="148309"/>
    <lineage>
        <taxon>Eukaryota</taxon>
        <taxon>Metazoa</taxon>
        <taxon>Ecdysozoa</taxon>
        <taxon>Nematoda</taxon>
        <taxon>Chromadorea</taxon>
        <taxon>Rhabditida</taxon>
        <taxon>Rhabditina</taxon>
        <taxon>Rhabditomorpha</taxon>
        <taxon>Strongyloidea</taxon>
        <taxon>Metastrongylidae</taxon>
        <taxon>Parelaphostrongylus</taxon>
    </lineage>
</organism>
<evidence type="ECO:0000313" key="2">
    <source>
        <dbReference type="EMBL" id="KAJ1363673.1"/>
    </source>
</evidence>
<evidence type="ECO:0000256" key="1">
    <source>
        <dbReference type="SAM" id="MobiDB-lite"/>
    </source>
</evidence>
<accession>A0AAD5QT14</accession>
<keyword evidence="3" id="KW-1185">Reference proteome</keyword>
<feature type="compositionally biased region" description="Polar residues" evidence="1">
    <location>
        <begin position="10"/>
        <end position="21"/>
    </location>
</feature>
<dbReference type="AlphaFoldDB" id="A0AAD5QT14"/>
<dbReference type="Proteomes" id="UP001196413">
    <property type="component" value="Unassembled WGS sequence"/>
</dbReference>
<protein>
    <submittedName>
        <fullName evidence="2">Uncharacterized protein</fullName>
    </submittedName>
</protein>
<proteinExistence type="predicted"/>
<name>A0AAD5QT14_PARTN</name>
<sequence length="76" mass="8520">MDSNRDYTFPGSTPSNINNKVINKEDSSKTKSVLQICTYPGLNRIVAHRAMVKHNRTSLPRHNFTSHVVLVKPLGS</sequence>
<reference evidence="2" key="1">
    <citation type="submission" date="2021-06" db="EMBL/GenBank/DDBJ databases">
        <title>Parelaphostrongylus tenuis whole genome reference sequence.</title>
        <authorList>
            <person name="Garwood T.J."/>
            <person name="Larsen P.A."/>
            <person name="Fountain-Jones N.M."/>
            <person name="Garbe J.R."/>
            <person name="Macchietto M.G."/>
            <person name="Kania S.A."/>
            <person name="Gerhold R.W."/>
            <person name="Richards J.E."/>
            <person name="Wolf T.M."/>
        </authorList>
    </citation>
    <scope>NUCLEOTIDE SEQUENCE</scope>
    <source>
        <strain evidence="2">MNPRO001-30</strain>
        <tissue evidence="2">Meninges</tissue>
    </source>
</reference>